<keyword evidence="3" id="KW-1003">Cell membrane</keyword>
<dbReference type="InterPro" id="IPR003400">
    <property type="entry name" value="ExbD"/>
</dbReference>
<dbReference type="AlphaFoldDB" id="A0A5C6FPP6"/>
<proteinExistence type="inferred from homology"/>
<reference evidence="9 10" key="1">
    <citation type="submission" date="2019-02" db="EMBL/GenBank/DDBJ databases">
        <title>Deep-cultivation of Planctomycetes and their phenomic and genomic characterization uncovers novel biology.</title>
        <authorList>
            <person name="Wiegand S."/>
            <person name="Jogler M."/>
            <person name="Boedeker C."/>
            <person name="Pinto D."/>
            <person name="Vollmers J."/>
            <person name="Rivas-Marin E."/>
            <person name="Kohn T."/>
            <person name="Peeters S.H."/>
            <person name="Heuer A."/>
            <person name="Rast P."/>
            <person name="Oberbeckmann S."/>
            <person name="Bunk B."/>
            <person name="Jeske O."/>
            <person name="Meyerdierks A."/>
            <person name="Storesund J.E."/>
            <person name="Kallscheuer N."/>
            <person name="Luecker S."/>
            <person name="Lage O.M."/>
            <person name="Pohl T."/>
            <person name="Merkel B.J."/>
            <person name="Hornburger P."/>
            <person name="Mueller R.-W."/>
            <person name="Bruemmer F."/>
            <person name="Labrenz M."/>
            <person name="Spormann A.M."/>
            <person name="Op Den Camp H."/>
            <person name="Overmann J."/>
            <person name="Amann R."/>
            <person name="Jetten M.S.M."/>
            <person name="Mascher T."/>
            <person name="Medema M.H."/>
            <person name="Devos D.P."/>
            <person name="Kaster A.-K."/>
            <person name="Ovreas L."/>
            <person name="Rohde M."/>
            <person name="Galperin M.Y."/>
            <person name="Jogler C."/>
        </authorList>
    </citation>
    <scope>NUCLEOTIDE SEQUENCE [LARGE SCALE GENOMIC DNA]</scope>
    <source>
        <strain evidence="9 10">V7</strain>
    </source>
</reference>
<evidence type="ECO:0000256" key="7">
    <source>
        <dbReference type="RuleBase" id="RU003879"/>
    </source>
</evidence>
<dbReference type="GO" id="GO:0022857">
    <property type="term" value="F:transmembrane transporter activity"/>
    <property type="evidence" value="ECO:0007669"/>
    <property type="project" value="InterPro"/>
</dbReference>
<evidence type="ECO:0000256" key="2">
    <source>
        <dbReference type="ARBA" id="ARBA00005811"/>
    </source>
</evidence>
<keyword evidence="7" id="KW-0653">Protein transport</keyword>
<evidence type="ECO:0000256" key="3">
    <source>
        <dbReference type="ARBA" id="ARBA00022475"/>
    </source>
</evidence>
<dbReference type="PANTHER" id="PTHR30558:SF3">
    <property type="entry name" value="BIOPOLYMER TRANSPORT PROTEIN EXBD-RELATED"/>
    <property type="match status" value="1"/>
</dbReference>
<dbReference type="Gene3D" id="3.30.420.270">
    <property type="match status" value="1"/>
</dbReference>
<evidence type="ECO:0000313" key="9">
    <source>
        <dbReference type="EMBL" id="TWU62393.1"/>
    </source>
</evidence>
<comment type="caution">
    <text evidence="9">The sequence shown here is derived from an EMBL/GenBank/DDBJ whole genome shotgun (WGS) entry which is preliminary data.</text>
</comment>
<gene>
    <name evidence="9" type="ORF">V7x_41230</name>
</gene>
<keyword evidence="6 8" id="KW-0472">Membrane</keyword>
<dbReference type="Pfam" id="PF02472">
    <property type="entry name" value="ExbD"/>
    <property type="match status" value="1"/>
</dbReference>
<name>A0A5C6FPP6_9PLAN</name>
<evidence type="ECO:0000256" key="8">
    <source>
        <dbReference type="SAM" id="Phobius"/>
    </source>
</evidence>
<evidence type="ECO:0000256" key="4">
    <source>
        <dbReference type="ARBA" id="ARBA00022692"/>
    </source>
</evidence>
<dbReference type="PANTHER" id="PTHR30558">
    <property type="entry name" value="EXBD MEMBRANE COMPONENT OF PMF-DRIVEN MACROMOLECULE IMPORT SYSTEM"/>
    <property type="match status" value="1"/>
</dbReference>
<dbReference type="GO" id="GO:0015031">
    <property type="term" value="P:protein transport"/>
    <property type="evidence" value="ECO:0007669"/>
    <property type="project" value="UniProtKB-KW"/>
</dbReference>
<accession>A0A5C6FPP6</accession>
<evidence type="ECO:0000256" key="1">
    <source>
        <dbReference type="ARBA" id="ARBA00004162"/>
    </source>
</evidence>
<protein>
    <submittedName>
        <fullName evidence="9">Biopolymer transport protein ExbD/TolR</fullName>
    </submittedName>
</protein>
<organism evidence="9 10">
    <name type="scientific">Crateriforma conspicua</name>
    <dbReference type="NCBI Taxonomy" id="2527996"/>
    <lineage>
        <taxon>Bacteria</taxon>
        <taxon>Pseudomonadati</taxon>
        <taxon>Planctomycetota</taxon>
        <taxon>Planctomycetia</taxon>
        <taxon>Planctomycetales</taxon>
        <taxon>Planctomycetaceae</taxon>
        <taxon>Crateriforma</taxon>
    </lineage>
</organism>
<evidence type="ECO:0000256" key="5">
    <source>
        <dbReference type="ARBA" id="ARBA00022989"/>
    </source>
</evidence>
<dbReference type="RefSeq" id="WP_146415087.1">
    <property type="nucleotide sequence ID" value="NZ_SJPZ01000002.1"/>
</dbReference>
<evidence type="ECO:0000313" key="10">
    <source>
        <dbReference type="Proteomes" id="UP000316476"/>
    </source>
</evidence>
<keyword evidence="4 7" id="KW-0812">Transmembrane</keyword>
<dbReference type="GO" id="GO:0005886">
    <property type="term" value="C:plasma membrane"/>
    <property type="evidence" value="ECO:0007669"/>
    <property type="project" value="UniProtKB-SubCell"/>
</dbReference>
<dbReference type="OrthoDB" id="281590at2"/>
<evidence type="ECO:0000256" key="6">
    <source>
        <dbReference type="ARBA" id="ARBA00023136"/>
    </source>
</evidence>
<keyword evidence="5 8" id="KW-1133">Transmembrane helix</keyword>
<keyword evidence="7" id="KW-0813">Transport</keyword>
<feature type="transmembrane region" description="Helical" evidence="8">
    <location>
        <begin position="12"/>
        <end position="32"/>
    </location>
</feature>
<sequence length="158" mass="17015">MKVPAASEATSLEVKMTPMIDVVFLLLVFFVWTSSFEKPEFDLPSSIVQPPQGTSEVQTADQPVESFDEIVVRLIESSGIMQIRMNGQAIDSADQLHQRLAEILALDVEPSVVIAPDGSITMDDAVHIYDVARSAGAARVLFATDDASDNAVSPQVAP</sequence>
<dbReference type="EMBL" id="SJPZ01000002">
    <property type="protein sequence ID" value="TWU62393.1"/>
    <property type="molecule type" value="Genomic_DNA"/>
</dbReference>
<comment type="subcellular location">
    <subcellularLocation>
        <location evidence="1">Cell membrane</location>
        <topology evidence="1">Single-pass membrane protein</topology>
    </subcellularLocation>
    <subcellularLocation>
        <location evidence="7">Cell membrane</location>
        <topology evidence="7">Single-pass type II membrane protein</topology>
    </subcellularLocation>
</comment>
<comment type="similarity">
    <text evidence="2 7">Belongs to the ExbD/TolR family.</text>
</comment>
<dbReference type="Proteomes" id="UP000316476">
    <property type="component" value="Unassembled WGS sequence"/>
</dbReference>